<dbReference type="OrthoDB" id="9771666at2"/>
<proteinExistence type="predicted"/>
<dbReference type="Gene3D" id="3.40.50.1820">
    <property type="entry name" value="alpha/beta hydrolase"/>
    <property type="match status" value="1"/>
</dbReference>
<dbReference type="SUPFAM" id="SSF53474">
    <property type="entry name" value="alpha/beta-Hydrolases"/>
    <property type="match status" value="1"/>
</dbReference>
<accession>A0A255Z151</accession>
<sequence length="230" mass="24810">MPDVSIQSPDGNFSAYLATPASGEGPGIVVIQEIFGVNANLRAIADKYAEAGYFAIAPDLFWRQEPGVQITDQTEAEWQKAFQLYQGFNEVKGVEDLATTLAFIRHYPGVTGKVGCVGFCLGGKLAYLMATRTDIDASVSYYGVGIDKDVAEVPAITKPLLLHIAALDGFVPPDAQNAIKQAVAGNFLVEVHVYPERDHAFTRIGGKHYHDADALLAHGRSAAFFKKHLG</sequence>
<dbReference type="EMBL" id="NOXU01000026">
    <property type="protein sequence ID" value="OYQ35182.1"/>
    <property type="molecule type" value="Genomic_DNA"/>
</dbReference>
<dbReference type="PANTHER" id="PTHR46623:SF6">
    <property type="entry name" value="ALPHA_BETA-HYDROLASES SUPERFAMILY PROTEIN"/>
    <property type="match status" value="1"/>
</dbReference>
<feature type="domain" description="Dienelactone hydrolase" evidence="1">
    <location>
        <begin position="13"/>
        <end position="228"/>
    </location>
</feature>
<dbReference type="Pfam" id="PF01738">
    <property type="entry name" value="DLH"/>
    <property type="match status" value="1"/>
</dbReference>
<comment type="caution">
    <text evidence="2">The sequence shown here is derived from an EMBL/GenBank/DDBJ whole genome shotgun (WGS) entry which is preliminary data.</text>
</comment>
<evidence type="ECO:0000313" key="2">
    <source>
        <dbReference type="EMBL" id="OYQ35182.1"/>
    </source>
</evidence>
<evidence type="ECO:0000259" key="1">
    <source>
        <dbReference type="Pfam" id="PF01738"/>
    </source>
</evidence>
<protein>
    <submittedName>
        <fullName evidence="2">Carboxymethylenebutenolidase</fullName>
    </submittedName>
</protein>
<name>A0A255Z151_9PROT</name>
<reference evidence="2 3" key="1">
    <citation type="submission" date="2017-07" db="EMBL/GenBank/DDBJ databases">
        <title>Niveispirillum cyanobacteriorum sp. nov., isolated from cyanobacterial aggregates in a eutrophic lake.</title>
        <authorList>
            <person name="Cai H."/>
        </authorList>
    </citation>
    <scope>NUCLEOTIDE SEQUENCE [LARGE SCALE GENOMIC DNA]</scope>
    <source>
        <strain evidence="3">TH1-14</strain>
    </source>
</reference>
<dbReference type="InterPro" id="IPR002925">
    <property type="entry name" value="Dienelactn_hydro"/>
</dbReference>
<dbReference type="InterPro" id="IPR051049">
    <property type="entry name" value="Dienelactone_hydrolase-like"/>
</dbReference>
<gene>
    <name evidence="2" type="ORF">CHU95_08075</name>
</gene>
<dbReference type="InterPro" id="IPR029058">
    <property type="entry name" value="AB_hydrolase_fold"/>
</dbReference>
<dbReference type="AlphaFoldDB" id="A0A255Z151"/>
<organism evidence="2 3">
    <name type="scientific">Niveispirillum lacus</name>
    <dbReference type="NCBI Taxonomy" id="1981099"/>
    <lineage>
        <taxon>Bacteria</taxon>
        <taxon>Pseudomonadati</taxon>
        <taxon>Pseudomonadota</taxon>
        <taxon>Alphaproteobacteria</taxon>
        <taxon>Rhodospirillales</taxon>
        <taxon>Azospirillaceae</taxon>
        <taxon>Niveispirillum</taxon>
    </lineage>
</organism>
<dbReference type="Proteomes" id="UP000216998">
    <property type="component" value="Unassembled WGS sequence"/>
</dbReference>
<dbReference type="RefSeq" id="WP_094455540.1">
    <property type="nucleotide sequence ID" value="NZ_NOXU01000026.1"/>
</dbReference>
<evidence type="ECO:0000313" key="3">
    <source>
        <dbReference type="Proteomes" id="UP000216998"/>
    </source>
</evidence>
<dbReference type="PANTHER" id="PTHR46623">
    <property type="entry name" value="CARBOXYMETHYLENEBUTENOLIDASE-RELATED"/>
    <property type="match status" value="1"/>
</dbReference>
<dbReference type="GO" id="GO:0016787">
    <property type="term" value="F:hydrolase activity"/>
    <property type="evidence" value="ECO:0007669"/>
    <property type="project" value="InterPro"/>
</dbReference>
<keyword evidence="3" id="KW-1185">Reference proteome</keyword>